<sequence>MLPKLLSSFFTPPCAAWP</sequence>
<dbReference type="EMBL" id="GBRH01252821">
    <property type="protein sequence ID" value="JAD45074.1"/>
    <property type="molecule type" value="Transcribed_RNA"/>
</dbReference>
<dbReference type="AlphaFoldDB" id="A0A0A9A0B9"/>
<protein>
    <submittedName>
        <fullName evidence="1">Uncharacterized protein</fullName>
    </submittedName>
</protein>
<proteinExistence type="predicted"/>
<name>A0A0A9A0B9_ARUDO</name>
<evidence type="ECO:0000313" key="1">
    <source>
        <dbReference type="EMBL" id="JAD45074.1"/>
    </source>
</evidence>
<reference evidence="1" key="1">
    <citation type="submission" date="2014-09" db="EMBL/GenBank/DDBJ databases">
        <authorList>
            <person name="Magalhaes I.L.F."/>
            <person name="Oliveira U."/>
            <person name="Santos F.R."/>
            <person name="Vidigal T.H.D.A."/>
            <person name="Brescovit A.D."/>
            <person name="Santos A.J."/>
        </authorList>
    </citation>
    <scope>NUCLEOTIDE SEQUENCE</scope>
    <source>
        <tissue evidence="1">Shoot tissue taken approximately 20 cm above the soil surface</tissue>
    </source>
</reference>
<reference evidence="1" key="2">
    <citation type="journal article" date="2015" name="Data Brief">
        <title>Shoot transcriptome of the giant reed, Arundo donax.</title>
        <authorList>
            <person name="Barrero R.A."/>
            <person name="Guerrero F.D."/>
            <person name="Moolhuijzen P."/>
            <person name="Goolsby J.A."/>
            <person name="Tidwell J."/>
            <person name="Bellgard S.E."/>
            <person name="Bellgard M.I."/>
        </authorList>
    </citation>
    <scope>NUCLEOTIDE SEQUENCE</scope>
    <source>
        <tissue evidence="1">Shoot tissue taken approximately 20 cm above the soil surface</tissue>
    </source>
</reference>
<organism evidence="1">
    <name type="scientific">Arundo donax</name>
    <name type="common">Giant reed</name>
    <name type="synonym">Donax arundinaceus</name>
    <dbReference type="NCBI Taxonomy" id="35708"/>
    <lineage>
        <taxon>Eukaryota</taxon>
        <taxon>Viridiplantae</taxon>
        <taxon>Streptophyta</taxon>
        <taxon>Embryophyta</taxon>
        <taxon>Tracheophyta</taxon>
        <taxon>Spermatophyta</taxon>
        <taxon>Magnoliopsida</taxon>
        <taxon>Liliopsida</taxon>
        <taxon>Poales</taxon>
        <taxon>Poaceae</taxon>
        <taxon>PACMAD clade</taxon>
        <taxon>Arundinoideae</taxon>
        <taxon>Arundineae</taxon>
        <taxon>Arundo</taxon>
    </lineage>
</organism>
<accession>A0A0A9A0B9</accession>